<evidence type="ECO:0000313" key="4">
    <source>
        <dbReference type="Proteomes" id="UP001500967"/>
    </source>
</evidence>
<feature type="chain" id="PRO_5047356445" description="SGNH hydrolase-type esterase domain-containing protein" evidence="1">
    <location>
        <begin position="23"/>
        <end position="253"/>
    </location>
</feature>
<dbReference type="Gene3D" id="3.40.50.1110">
    <property type="entry name" value="SGNH hydrolase"/>
    <property type="match status" value="1"/>
</dbReference>
<comment type="caution">
    <text evidence="3">The sequence shown here is derived from an EMBL/GenBank/DDBJ whole genome shotgun (WGS) entry which is preliminary data.</text>
</comment>
<dbReference type="EMBL" id="BAAAGX010000003">
    <property type="protein sequence ID" value="GAA0222341.1"/>
    <property type="molecule type" value="Genomic_DNA"/>
</dbReference>
<gene>
    <name evidence="3" type="ORF">GCM10009539_04410</name>
</gene>
<accession>A0ABN0TI71</accession>
<dbReference type="Proteomes" id="UP001500967">
    <property type="component" value="Unassembled WGS sequence"/>
</dbReference>
<dbReference type="CDD" id="cd00229">
    <property type="entry name" value="SGNH_hydrolase"/>
    <property type="match status" value="1"/>
</dbReference>
<dbReference type="Pfam" id="PF13472">
    <property type="entry name" value="Lipase_GDSL_2"/>
    <property type="match status" value="1"/>
</dbReference>
<dbReference type="InterPro" id="IPR013830">
    <property type="entry name" value="SGNH_hydro"/>
</dbReference>
<dbReference type="PANTHER" id="PTHR30383:SF5">
    <property type="entry name" value="SGNH HYDROLASE-TYPE ESTERASE DOMAIN-CONTAINING PROTEIN"/>
    <property type="match status" value="1"/>
</dbReference>
<dbReference type="PANTHER" id="PTHR30383">
    <property type="entry name" value="THIOESTERASE 1/PROTEASE 1/LYSOPHOSPHOLIPASE L1"/>
    <property type="match status" value="1"/>
</dbReference>
<protein>
    <recommendedName>
        <fullName evidence="2">SGNH hydrolase-type esterase domain-containing protein</fullName>
    </recommendedName>
</protein>
<evidence type="ECO:0000313" key="3">
    <source>
        <dbReference type="EMBL" id="GAA0222341.1"/>
    </source>
</evidence>
<dbReference type="InterPro" id="IPR036514">
    <property type="entry name" value="SGNH_hydro_sf"/>
</dbReference>
<dbReference type="InterPro" id="IPR051532">
    <property type="entry name" value="Ester_Hydrolysis_Enzymes"/>
</dbReference>
<feature type="domain" description="SGNH hydrolase-type esterase" evidence="2">
    <location>
        <begin position="36"/>
        <end position="237"/>
    </location>
</feature>
<organism evidence="3 4">
    <name type="scientific">Cryptosporangium japonicum</name>
    <dbReference type="NCBI Taxonomy" id="80872"/>
    <lineage>
        <taxon>Bacteria</taxon>
        <taxon>Bacillati</taxon>
        <taxon>Actinomycetota</taxon>
        <taxon>Actinomycetes</taxon>
        <taxon>Cryptosporangiales</taxon>
        <taxon>Cryptosporangiaceae</taxon>
        <taxon>Cryptosporangium</taxon>
    </lineage>
</organism>
<feature type="signal peptide" evidence="1">
    <location>
        <begin position="1"/>
        <end position="22"/>
    </location>
</feature>
<sequence>MLLACVLVIGACGGSGPRPAGAAAIAPTPGRWTVTALGDSVTAGSACDCAAFVDSYAALTRQATGHRVTTENLGVPGQTSTQLRASLTGDTGTARRVAGSDILIVTIGANDFAPALDDWESGDCDLACFRPVADSVRTDVAAIVHRIRTLRGGYPTAILVTDYWNVFRDGNAADDLGTDYTTLAEQVTELADTAICGGAADAGAVCVDLYAPFKGDGSSDPTGLLAADGDHPNAAGHLLIAETLAAEGWQLSA</sequence>
<reference evidence="3 4" key="1">
    <citation type="journal article" date="2019" name="Int. J. Syst. Evol. Microbiol.">
        <title>The Global Catalogue of Microorganisms (GCM) 10K type strain sequencing project: providing services to taxonomists for standard genome sequencing and annotation.</title>
        <authorList>
            <consortium name="The Broad Institute Genomics Platform"/>
            <consortium name="The Broad Institute Genome Sequencing Center for Infectious Disease"/>
            <person name="Wu L."/>
            <person name="Ma J."/>
        </authorList>
    </citation>
    <scope>NUCLEOTIDE SEQUENCE [LARGE SCALE GENOMIC DNA]</scope>
    <source>
        <strain evidence="3 4">JCM 10425</strain>
    </source>
</reference>
<keyword evidence="4" id="KW-1185">Reference proteome</keyword>
<dbReference type="SUPFAM" id="SSF52266">
    <property type="entry name" value="SGNH hydrolase"/>
    <property type="match status" value="1"/>
</dbReference>
<evidence type="ECO:0000259" key="2">
    <source>
        <dbReference type="Pfam" id="PF13472"/>
    </source>
</evidence>
<name>A0ABN0TI71_9ACTN</name>
<proteinExistence type="predicted"/>
<evidence type="ECO:0000256" key="1">
    <source>
        <dbReference type="SAM" id="SignalP"/>
    </source>
</evidence>
<keyword evidence="1" id="KW-0732">Signal</keyword>